<sequence length="121" mass="12953">MQPPISSPHNFSPPPLPNRSENPNVEADTTGGIIPYKNPQALLAYYIGLFSLLPVLGLAMAPAAVVLGIKGLKYARQHPLVKGQAHAWIGVVCGGFWSLVHWIIALAILFAWVSGNMGSSR</sequence>
<keyword evidence="2" id="KW-1133">Transmembrane helix</keyword>
<feature type="transmembrane region" description="Helical" evidence="2">
    <location>
        <begin position="88"/>
        <end position="113"/>
    </location>
</feature>
<dbReference type="OrthoDB" id="213462at2"/>
<evidence type="ECO:0008006" key="5">
    <source>
        <dbReference type="Google" id="ProtNLM"/>
    </source>
</evidence>
<proteinExistence type="predicted"/>
<accession>A0A2S8SQX2</accession>
<evidence type="ECO:0000313" key="4">
    <source>
        <dbReference type="Proteomes" id="UP000237684"/>
    </source>
</evidence>
<dbReference type="Proteomes" id="UP000237684">
    <property type="component" value="Unassembled WGS sequence"/>
</dbReference>
<feature type="compositionally biased region" description="Pro residues" evidence="1">
    <location>
        <begin position="1"/>
        <end position="17"/>
    </location>
</feature>
<keyword evidence="2" id="KW-0472">Membrane</keyword>
<evidence type="ECO:0000256" key="1">
    <source>
        <dbReference type="SAM" id="MobiDB-lite"/>
    </source>
</evidence>
<evidence type="ECO:0000256" key="2">
    <source>
        <dbReference type="SAM" id="Phobius"/>
    </source>
</evidence>
<feature type="transmembrane region" description="Helical" evidence="2">
    <location>
        <begin position="43"/>
        <end position="67"/>
    </location>
</feature>
<dbReference type="InParanoid" id="A0A2S8SQX2"/>
<evidence type="ECO:0000313" key="3">
    <source>
        <dbReference type="EMBL" id="PQV63197.1"/>
    </source>
</evidence>
<reference evidence="3 4" key="1">
    <citation type="journal article" date="2018" name="Syst. Appl. Microbiol.">
        <title>Abditibacterium utsteinense sp. nov., the first cultivated member of candidate phylum FBP, isolated from ice-free Antarctic soil samples.</title>
        <authorList>
            <person name="Tahon G."/>
            <person name="Tytgat B."/>
            <person name="Lebbe L."/>
            <person name="Carlier A."/>
            <person name="Willems A."/>
        </authorList>
    </citation>
    <scope>NUCLEOTIDE SEQUENCE [LARGE SCALE GENOMIC DNA]</scope>
    <source>
        <strain evidence="3 4">LMG 29911</strain>
    </source>
</reference>
<feature type="region of interest" description="Disordered" evidence="1">
    <location>
        <begin position="1"/>
        <end position="31"/>
    </location>
</feature>
<keyword evidence="4" id="KW-1185">Reference proteome</keyword>
<dbReference type="AlphaFoldDB" id="A0A2S8SQX2"/>
<dbReference type="RefSeq" id="WP_123580712.1">
    <property type="nucleotide sequence ID" value="NZ_NIGF01000014.1"/>
</dbReference>
<protein>
    <recommendedName>
        <fullName evidence="5">DUF4190 domain-containing protein</fullName>
    </recommendedName>
</protein>
<keyword evidence="2" id="KW-0812">Transmembrane</keyword>
<name>A0A2S8SQX2_9BACT</name>
<comment type="caution">
    <text evidence="3">The sequence shown here is derived from an EMBL/GenBank/DDBJ whole genome shotgun (WGS) entry which is preliminary data.</text>
</comment>
<gene>
    <name evidence="3" type="ORF">B1R32_11422</name>
</gene>
<dbReference type="EMBL" id="NIGF01000014">
    <property type="protein sequence ID" value="PQV63197.1"/>
    <property type="molecule type" value="Genomic_DNA"/>
</dbReference>
<organism evidence="3 4">
    <name type="scientific">Abditibacterium utsteinense</name>
    <dbReference type="NCBI Taxonomy" id="1960156"/>
    <lineage>
        <taxon>Bacteria</taxon>
        <taxon>Pseudomonadati</taxon>
        <taxon>Abditibacteriota</taxon>
        <taxon>Abditibacteriia</taxon>
        <taxon>Abditibacteriales</taxon>
        <taxon>Abditibacteriaceae</taxon>
        <taxon>Abditibacterium</taxon>
    </lineage>
</organism>